<feature type="non-terminal residue" evidence="2">
    <location>
        <position position="228"/>
    </location>
</feature>
<dbReference type="Gene3D" id="3.30.420.40">
    <property type="match status" value="1"/>
</dbReference>
<dbReference type="EMBL" id="BARS01042334">
    <property type="protein sequence ID" value="GAG41158.1"/>
    <property type="molecule type" value="Genomic_DNA"/>
</dbReference>
<dbReference type="InterPro" id="IPR003494">
    <property type="entry name" value="SHS2_FtsA"/>
</dbReference>
<dbReference type="SMART" id="SM00842">
    <property type="entry name" value="FtsA"/>
    <property type="match status" value="1"/>
</dbReference>
<dbReference type="AlphaFoldDB" id="X0XX54"/>
<comment type="caution">
    <text evidence="2">The sequence shown here is derived from an EMBL/GenBank/DDBJ whole genome shotgun (WGS) entry which is preliminary data.</text>
</comment>
<dbReference type="PANTHER" id="PTHR32432:SF3">
    <property type="entry name" value="ETHANOLAMINE UTILIZATION PROTEIN EUTJ"/>
    <property type="match status" value="1"/>
</dbReference>
<sequence>MAVPKRNQVVGIDIGSHSIKIAEIEDTKKGLILKNFGMIELPPDAIVEGSIKEIEIVSAALTNLLKNLRIKNKNVATSISGYSVIVKKIEISKKEEEDLEKSIQSEAEQYIPFDIEDVNLDFQIIPSGKEKEEKEEEELMEVLLVAAKKDIVEEYISLLHLTGLNPVVLDIDAFALQNAFEMSNHEQSGCHALVHIGAQQLTINVINSGVSIFTRDSSYGGAQITSEV</sequence>
<accession>X0XX54</accession>
<evidence type="ECO:0000259" key="1">
    <source>
        <dbReference type="SMART" id="SM00842"/>
    </source>
</evidence>
<feature type="domain" description="SHS2" evidence="1">
    <location>
        <begin position="9"/>
        <end position="180"/>
    </location>
</feature>
<dbReference type="PANTHER" id="PTHR32432">
    <property type="entry name" value="CELL DIVISION PROTEIN FTSA-RELATED"/>
    <property type="match status" value="1"/>
</dbReference>
<dbReference type="CDD" id="cd24049">
    <property type="entry name" value="ASKHA_NBD_PilM"/>
    <property type="match status" value="1"/>
</dbReference>
<dbReference type="GO" id="GO:0051301">
    <property type="term" value="P:cell division"/>
    <property type="evidence" value="ECO:0007669"/>
    <property type="project" value="InterPro"/>
</dbReference>
<dbReference type="SUPFAM" id="SSF53067">
    <property type="entry name" value="Actin-like ATPase domain"/>
    <property type="match status" value="1"/>
</dbReference>
<name>X0XX54_9ZZZZ</name>
<dbReference type="InterPro" id="IPR043129">
    <property type="entry name" value="ATPase_NBD"/>
</dbReference>
<evidence type="ECO:0000313" key="2">
    <source>
        <dbReference type="EMBL" id="GAG41158.1"/>
    </source>
</evidence>
<dbReference type="NCBIfam" id="TIGR01175">
    <property type="entry name" value="pilM"/>
    <property type="match status" value="1"/>
</dbReference>
<proteinExistence type="predicted"/>
<dbReference type="Pfam" id="PF11104">
    <property type="entry name" value="PilM_2"/>
    <property type="match status" value="1"/>
</dbReference>
<dbReference type="InterPro" id="IPR005883">
    <property type="entry name" value="PilM"/>
</dbReference>
<organism evidence="2">
    <name type="scientific">marine sediment metagenome</name>
    <dbReference type="NCBI Taxonomy" id="412755"/>
    <lineage>
        <taxon>unclassified sequences</taxon>
        <taxon>metagenomes</taxon>
        <taxon>ecological metagenomes</taxon>
    </lineage>
</organism>
<gene>
    <name evidence="2" type="ORF">S01H1_64236</name>
</gene>
<dbReference type="InterPro" id="IPR050696">
    <property type="entry name" value="FtsA/MreB"/>
</dbReference>
<reference evidence="2" key="1">
    <citation type="journal article" date="2014" name="Front. Microbiol.">
        <title>High frequency of phylogenetically diverse reductive dehalogenase-homologous genes in deep subseafloor sedimentary metagenomes.</title>
        <authorList>
            <person name="Kawai M."/>
            <person name="Futagami T."/>
            <person name="Toyoda A."/>
            <person name="Takaki Y."/>
            <person name="Nishi S."/>
            <person name="Hori S."/>
            <person name="Arai W."/>
            <person name="Tsubouchi T."/>
            <person name="Morono Y."/>
            <person name="Uchiyama I."/>
            <person name="Ito T."/>
            <person name="Fujiyama A."/>
            <person name="Inagaki F."/>
            <person name="Takami H."/>
        </authorList>
    </citation>
    <scope>NUCLEOTIDE SEQUENCE</scope>
    <source>
        <strain evidence="2">Expedition CK06-06</strain>
    </source>
</reference>
<protein>
    <recommendedName>
        <fullName evidence="1">SHS2 domain-containing protein</fullName>
    </recommendedName>
</protein>